<gene>
    <name evidence="1" type="primary">AVEN_113921_1</name>
    <name evidence="1" type="ORF">CEXT_522211</name>
</gene>
<organism evidence="1 2">
    <name type="scientific">Caerostris extrusa</name>
    <name type="common">Bark spider</name>
    <name type="synonym">Caerostris bankana</name>
    <dbReference type="NCBI Taxonomy" id="172846"/>
    <lineage>
        <taxon>Eukaryota</taxon>
        <taxon>Metazoa</taxon>
        <taxon>Ecdysozoa</taxon>
        <taxon>Arthropoda</taxon>
        <taxon>Chelicerata</taxon>
        <taxon>Arachnida</taxon>
        <taxon>Araneae</taxon>
        <taxon>Araneomorphae</taxon>
        <taxon>Entelegynae</taxon>
        <taxon>Araneoidea</taxon>
        <taxon>Araneidae</taxon>
        <taxon>Caerostris</taxon>
    </lineage>
</organism>
<reference evidence="1 2" key="1">
    <citation type="submission" date="2021-06" db="EMBL/GenBank/DDBJ databases">
        <title>Caerostris extrusa draft genome.</title>
        <authorList>
            <person name="Kono N."/>
            <person name="Arakawa K."/>
        </authorList>
    </citation>
    <scope>NUCLEOTIDE SEQUENCE [LARGE SCALE GENOMIC DNA]</scope>
</reference>
<protein>
    <submittedName>
        <fullName evidence="1">Uncharacterized protein</fullName>
    </submittedName>
</protein>
<name>A0AAV4WJI1_CAEEX</name>
<dbReference type="Proteomes" id="UP001054945">
    <property type="component" value="Unassembled WGS sequence"/>
</dbReference>
<accession>A0AAV4WJI1</accession>
<evidence type="ECO:0000313" key="1">
    <source>
        <dbReference type="EMBL" id="GIY83031.1"/>
    </source>
</evidence>
<keyword evidence="2" id="KW-1185">Reference proteome</keyword>
<dbReference type="EMBL" id="BPLR01016327">
    <property type="protein sequence ID" value="GIY83031.1"/>
    <property type="molecule type" value="Genomic_DNA"/>
</dbReference>
<sequence length="140" mass="15599">MDTSNSQLYSLPLSQCPISTATLCNIPKHMVTTTQQDYYGRTIGSNTGNTFLEKSCPCHSAPKEKNPKPQTTSYHDAMEILTTVGPVPLVKRCRAVPQWETTYGRDFVYDPVLKPVFLSLISSGNEIHKFECICLIIKNG</sequence>
<evidence type="ECO:0000313" key="2">
    <source>
        <dbReference type="Proteomes" id="UP001054945"/>
    </source>
</evidence>
<dbReference type="AlphaFoldDB" id="A0AAV4WJI1"/>
<proteinExistence type="predicted"/>
<comment type="caution">
    <text evidence="1">The sequence shown here is derived from an EMBL/GenBank/DDBJ whole genome shotgun (WGS) entry which is preliminary data.</text>
</comment>